<accession>A0A6J8E8L4</accession>
<reference evidence="1 2" key="1">
    <citation type="submission" date="2020-06" db="EMBL/GenBank/DDBJ databases">
        <authorList>
            <person name="Li R."/>
            <person name="Bekaert M."/>
        </authorList>
    </citation>
    <scope>NUCLEOTIDE SEQUENCE [LARGE SCALE GENOMIC DNA]</scope>
    <source>
        <strain evidence="2">wild</strain>
    </source>
</reference>
<evidence type="ECO:0008006" key="3">
    <source>
        <dbReference type="Google" id="ProtNLM"/>
    </source>
</evidence>
<dbReference type="AlphaFoldDB" id="A0A6J8E8L4"/>
<keyword evidence="2" id="KW-1185">Reference proteome</keyword>
<dbReference type="Gene3D" id="3.30.160.60">
    <property type="entry name" value="Classic Zinc Finger"/>
    <property type="match status" value="1"/>
</dbReference>
<dbReference type="SUPFAM" id="SSF57845">
    <property type="entry name" value="B-box zinc-binding domain"/>
    <property type="match status" value="1"/>
</dbReference>
<dbReference type="OrthoDB" id="6081277at2759"/>
<dbReference type="Proteomes" id="UP000507470">
    <property type="component" value="Unassembled WGS sequence"/>
</dbReference>
<organism evidence="1 2">
    <name type="scientific">Mytilus coruscus</name>
    <name type="common">Sea mussel</name>
    <dbReference type="NCBI Taxonomy" id="42192"/>
    <lineage>
        <taxon>Eukaryota</taxon>
        <taxon>Metazoa</taxon>
        <taxon>Spiralia</taxon>
        <taxon>Lophotrochozoa</taxon>
        <taxon>Mollusca</taxon>
        <taxon>Bivalvia</taxon>
        <taxon>Autobranchia</taxon>
        <taxon>Pteriomorphia</taxon>
        <taxon>Mytilida</taxon>
        <taxon>Mytiloidea</taxon>
        <taxon>Mytilidae</taxon>
        <taxon>Mytilinae</taxon>
        <taxon>Mytilus</taxon>
    </lineage>
</organism>
<proteinExistence type="predicted"/>
<dbReference type="EMBL" id="CACVKT020008645">
    <property type="protein sequence ID" value="CAC5416416.1"/>
    <property type="molecule type" value="Genomic_DNA"/>
</dbReference>
<protein>
    <recommendedName>
        <fullName evidence="3">B box-type domain-containing protein</fullName>
    </recommendedName>
</protein>
<name>A0A6J8E8L4_MYTCO</name>
<evidence type="ECO:0000313" key="1">
    <source>
        <dbReference type="EMBL" id="CAC5416416.1"/>
    </source>
</evidence>
<sequence>MACNSPLCGICDSRNICEPATAWCFDCKEGLSEECKLTPHLPISKEHHLLNKASRSHSIVPAKEFQKLPVSVLQIAETCIYHGEQYQAYCYEHECSCCMKCLIDEHKTCKDVADLNDFISRIKSSNMILEIETSLHEFAANLKWINMNRTGNLSSLILDRQKIEKEIQGARQIMNEHFD</sequence>
<gene>
    <name evidence="1" type="ORF">MCOR_49047</name>
</gene>
<evidence type="ECO:0000313" key="2">
    <source>
        <dbReference type="Proteomes" id="UP000507470"/>
    </source>
</evidence>